<dbReference type="Pfam" id="PF14070">
    <property type="entry name" value="YjfB_motility"/>
    <property type="match status" value="1"/>
</dbReference>
<accession>A0A4U2Z7K4</accession>
<dbReference type="AlphaFoldDB" id="A0A4U2Z7K4"/>
<dbReference type="Proteomes" id="UP000309561">
    <property type="component" value="Unassembled WGS sequence"/>
</dbReference>
<proteinExistence type="predicted"/>
<protein>
    <submittedName>
        <fullName evidence="1">Putative motility protein</fullName>
    </submittedName>
</protein>
<comment type="caution">
    <text evidence="1">The sequence shown here is derived from an EMBL/GenBank/DDBJ whole genome shotgun (WGS) entry which is preliminary data.</text>
</comment>
<name>A0A4U2Z7K4_9BACT</name>
<dbReference type="InterPro" id="IPR025906">
    <property type="entry name" value="YjfB_motility"/>
</dbReference>
<organism evidence="1 2">
    <name type="scientific">Sulfurimonas crateris</name>
    <dbReference type="NCBI Taxonomy" id="2574727"/>
    <lineage>
        <taxon>Bacteria</taxon>
        <taxon>Pseudomonadati</taxon>
        <taxon>Campylobacterota</taxon>
        <taxon>Epsilonproteobacteria</taxon>
        <taxon>Campylobacterales</taxon>
        <taxon>Sulfurimonadaceae</taxon>
        <taxon>Sulfurimonas</taxon>
    </lineage>
</organism>
<evidence type="ECO:0000313" key="1">
    <source>
        <dbReference type="EMBL" id="TKI69855.1"/>
    </source>
</evidence>
<dbReference type="RefSeq" id="WP_137012680.1">
    <property type="nucleotide sequence ID" value="NZ_SZPX01000003.1"/>
</dbReference>
<keyword evidence="2" id="KW-1185">Reference proteome</keyword>
<reference evidence="1 2" key="1">
    <citation type="submission" date="2019-04" db="EMBL/GenBank/DDBJ databases">
        <title>Sulfurimonas crateris sp. nov. a facultative anaerobic sulfur-oxidizing chemolithautotrophic bacterium isolated from a terrestrial mud vulcano.</title>
        <authorList>
            <person name="Ratnikova N.M."/>
            <person name="Slobodkin A.I."/>
            <person name="Merkel A.Y."/>
            <person name="Novikov A."/>
            <person name="Bonch-Osmolovskaya E.A."/>
            <person name="Slobodkina G.B."/>
        </authorList>
    </citation>
    <scope>NUCLEOTIDE SEQUENCE [LARGE SCALE GENOMIC DNA]</scope>
    <source>
        <strain evidence="1 2">SN118</strain>
    </source>
</reference>
<evidence type="ECO:0000313" key="2">
    <source>
        <dbReference type="Proteomes" id="UP000309561"/>
    </source>
</evidence>
<gene>
    <name evidence="1" type="ORF">FCU45_04385</name>
</gene>
<dbReference type="EMBL" id="SZPX01000003">
    <property type="protein sequence ID" value="TKI69855.1"/>
    <property type="molecule type" value="Genomic_DNA"/>
</dbReference>
<sequence length="59" mass="6231">MDVSSSGATAPSSTHIEVMKKAMDTQEQQVLKILESSNEQSQKAAAQKNGLGINLNITA</sequence>
<dbReference type="OrthoDB" id="5334997at2"/>